<feature type="region of interest" description="Disordered" evidence="4">
    <location>
        <begin position="75"/>
        <end position="100"/>
    </location>
</feature>
<sequence>MSDSGTTPRPRRVPRHAQVAETLRGRIDDREILPGAGLPSEKALSEAFGASRSVIRQALATLEAEGLISKSQGRGTIVSGRAERHRDPARSAGLSSQMRGLGARTATTVLTYRVETPPTQVRHLEGPRRSGWSGCATSTTSRSPSSGPGCRPTSPTRCPPTACGTRRCTSS</sequence>
<keyword evidence="2" id="KW-0238">DNA-binding</keyword>
<reference evidence="6 7" key="1">
    <citation type="submission" date="2020-03" db="EMBL/GenBank/DDBJ databases">
        <title>Propioniciclava sp. nov., isolated from Hydrophilus acuminatus.</title>
        <authorList>
            <person name="Hyun D.-W."/>
            <person name="Bae J.-W."/>
        </authorList>
    </citation>
    <scope>NUCLEOTIDE SEQUENCE [LARGE SCALE GENOMIC DNA]</scope>
    <source>
        <strain evidence="6 7">HDW11</strain>
    </source>
</reference>
<evidence type="ECO:0000259" key="5">
    <source>
        <dbReference type="PROSITE" id="PS50949"/>
    </source>
</evidence>
<dbReference type="Pfam" id="PF00392">
    <property type="entry name" value="GntR"/>
    <property type="match status" value="1"/>
</dbReference>
<evidence type="ECO:0000313" key="6">
    <source>
        <dbReference type="EMBL" id="QIK71529.1"/>
    </source>
</evidence>
<dbReference type="InterPro" id="IPR028978">
    <property type="entry name" value="Chorismate_lyase_/UTRA_dom_sf"/>
</dbReference>
<keyword evidence="1" id="KW-0805">Transcription regulation</keyword>
<dbReference type="SUPFAM" id="SSF46785">
    <property type="entry name" value="Winged helix' DNA-binding domain"/>
    <property type="match status" value="1"/>
</dbReference>
<dbReference type="AlphaFoldDB" id="A0A6G7Y495"/>
<evidence type="ECO:0000256" key="4">
    <source>
        <dbReference type="SAM" id="MobiDB-lite"/>
    </source>
</evidence>
<dbReference type="PANTHER" id="PTHR44846">
    <property type="entry name" value="MANNOSYL-D-GLYCERATE TRANSPORT/METABOLISM SYSTEM REPRESSOR MNGR-RELATED"/>
    <property type="match status" value="1"/>
</dbReference>
<dbReference type="EMBL" id="CP049865">
    <property type="protein sequence ID" value="QIK71529.1"/>
    <property type="molecule type" value="Genomic_DNA"/>
</dbReference>
<feature type="region of interest" description="Disordered" evidence="4">
    <location>
        <begin position="1"/>
        <end position="24"/>
    </location>
</feature>
<dbReference type="InterPro" id="IPR050679">
    <property type="entry name" value="Bact_HTH_transcr_reg"/>
</dbReference>
<evidence type="ECO:0000313" key="7">
    <source>
        <dbReference type="Proteomes" id="UP000501058"/>
    </source>
</evidence>
<dbReference type="GO" id="GO:0003700">
    <property type="term" value="F:DNA-binding transcription factor activity"/>
    <property type="evidence" value="ECO:0007669"/>
    <property type="project" value="InterPro"/>
</dbReference>
<dbReference type="Proteomes" id="UP000501058">
    <property type="component" value="Chromosome"/>
</dbReference>
<dbReference type="PRINTS" id="PR00035">
    <property type="entry name" value="HTHGNTR"/>
</dbReference>
<dbReference type="InterPro" id="IPR000524">
    <property type="entry name" value="Tscrpt_reg_HTH_GntR"/>
</dbReference>
<gene>
    <name evidence="6" type="ORF">G7070_03615</name>
</gene>
<feature type="domain" description="HTH gntR-type" evidence="5">
    <location>
        <begin position="13"/>
        <end position="81"/>
    </location>
</feature>
<dbReference type="InterPro" id="IPR036388">
    <property type="entry name" value="WH-like_DNA-bd_sf"/>
</dbReference>
<dbReference type="PROSITE" id="PS50949">
    <property type="entry name" value="HTH_GNTR"/>
    <property type="match status" value="1"/>
</dbReference>
<dbReference type="SMART" id="SM00345">
    <property type="entry name" value="HTH_GNTR"/>
    <property type="match status" value="1"/>
</dbReference>
<dbReference type="KEGG" id="prv:G7070_03615"/>
<name>A0A6G7Y495_9ACTN</name>
<keyword evidence="3" id="KW-0804">Transcription</keyword>
<organism evidence="6 7">
    <name type="scientific">Propioniciclava coleopterorum</name>
    <dbReference type="NCBI Taxonomy" id="2714937"/>
    <lineage>
        <taxon>Bacteria</taxon>
        <taxon>Bacillati</taxon>
        <taxon>Actinomycetota</taxon>
        <taxon>Actinomycetes</taxon>
        <taxon>Propionibacteriales</taxon>
        <taxon>Propionibacteriaceae</taxon>
        <taxon>Propioniciclava</taxon>
    </lineage>
</organism>
<proteinExistence type="predicted"/>
<feature type="compositionally biased region" description="Low complexity" evidence="4">
    <location>
        <begin position="137"/>
        <end position="163"/>
    </location>
</feature>
<dbReference type="GO" id="GO:0003677">
    <property type="term" value="F:DNA binding"/>
    <property type="evidence" value="ECO:0007669"/>
    <property type="project" value="UniProtKB-KW"/>
</dbReference>
<protein>
    <submittedName>
        <fullName evidence="6">GntR family transcriptional regulator</fullName>
    </submittedName>
</protein>
<dbReference type="Gene3D" id="1.10.10.10">
    <property type="entry name" value="Winged helix-like DNA-binding domain superfamily/Winged helix DNA-binding domain"/>
    <property type="match status" value="1"/>
</dbReference>
<evidence type="ECO:0000256" key="1">
    <source>
        <dbReference type="ARBA" id="ARBA00023015"/>
    </source>
</evidence>
<keyword evidence="7" id="KW-1185">Reference proteome</keyword>
<accession>A0A6G7Y495</accession>
<dbReference type="SUPFAM" id="SSF64288">
    <property type="entry name" value="Chorismate lyase-like"/>
    <property type="match status" value="1"/>
</dbReference>
<dbReference type="GO" id="GO:0045892">
    <property type="term" value="P:negative regulation of DNA-templated transcription"/>
    <property type="evidence" value="ECO:0007669"/>
    <property type="project" value="TreeGrafter"/>
</dbReference>
<dbReference type="PANTHER" id="PTHR44846:SF1">
    <property type="entry name" value="MANNOSYL-D-GLYCERATE TRANSPORT_METABOLISM SYSTEM REPRESSOR MNGR-RELATED"/>
    <property type="match status" value="1"/>
</dbReference>
<dbReference type="InterPro" id="IPR036390">
    <property type="entry name" value="WH_DNA-bd_sf"/>
</dbReference>
<dbReference type="RefSeq" id="WP_166232021.1">
    <property type="nucleotide sequence ID" value="NZ_CP049865.1"/>
</dbReference>
<evidence type="ECO:0000256" key="2">
    <source>
        <dbReference type="ARBA" id="ARBA00023125"/>
    </source>
</evidence>
<feature type="region of interest" description="Disordered" evidence="4">
    <location>
        <begin position="119"/>
        <end position="171"/>
    </location>
</feature>
<evidence type="ECO:0000256" key="3">
    <source>
        <dbReference type="ARBA" id="ARBA00023163"/>
    </source>
</evidence>
<dbReference type="CDD" id="cd07377">
    <property type="entry name" value="WHTH_GntR"/>
    <property type="match status" value="1"/>
</dbReference>